<feature type="non-terminal residue" evidence="1">
    <location>
        <position position="112"/>
    </location>
</feature>
<accession>A0AAV5UQ62</accession>
<reference evidence="1" key="1">
    <citation type="submission" date="2023-10" db="EMBL/GenBank/DDBJ databases">
        <title>Genome assembly of Pristionchus species.</title>
        <authorList>
            <person name="Yoshida K."/>
            <person name="Sommer R.J."/>
        </authorList>
    </citation>
    <scope>NUCLEOTIDE SEQUENCE</scope>
    <source>
        <strain evidence="1">RS5133</strain>
    </source>
</reference>
<dbReference type="AlphaFoldDB" id="A0AAV5UQ62"/>
<name>A0AAV5UQ62_9BILA</name>
<dbReference type="EMBL" id="BTSY01000001">
    <property type="protein sequence ID" value="GMT08823.1"/>
    <property type="molecule type" value="Genomic_DNA"/>
</dbReference>
<evidence type="ECO:0000313" key="2">
    <source>
        <dbReference type="Proteomes" id="UP001432322"/>
    </source>
</evidence>
<dbReference type="Proteomes" id="UP001432322">
    <property type="component" value="Unassembled WGS sequence"/>
</dbReference>
<organism evidence="1 2">
    <name type="scientific">Pristionchus fissidentatus</name>
    <dbReference type="NCBI Taxonomy" id="1538716"/>
    <lineage>
        <taxon>Eukaryota</taxon>
        <taxon>Metazoa</taxon>
        <taxon>Ecdysozoa</taxon>
        <taxon>Nematoda</taxon>
        <taxon>Chromadorea</taxon>
        <taxon>Rhabditida</taxon>
        <taxon>Rhabditina</taxon>
        <taxon>Diplogasteromorpha</taxon>
        <taxon>Diplogasteroidea</taxon>
        <taxon>Neodiplogasteridae</taxon>
        <taxon>Pristionchus</taxon>
    </lineage>
</organism>
<feature type="non-terminal residue" evidence="1">
    <location>
        <position position="1"/>
    </location>
</feature>
<comment type="caution">
    <text evidence="1">The sequence shown here is derived from an EMBL/GenBank/DDBJ whole genome shotgun (WGS) entry which is preliminary data.</text>
</comment>
<proteinExistence type="predicted"/>
<gene>
    <name evidence="1" type="ORF">PFISCL1PPCAC_120</name>
</gene>
<evidence type="ECO:0008006" key="3">
    <source>
        <dbReference type="Google" id="ProtNLM"/>
    </source>
</evidence>
<sequence>HCFDFPRSEQMNPVHIEYSRIAENDATFLEELKMKLPLRVKFLSLGTIREFRTDLLEYLFEGITFKYVSLFIPNSFDSSRLLNFISKLRVDKIQITVKNLFISQPETVESIG</sequence>
<keyword evidence="2" id="KW-1185">Reference proteome</keyword>
<protein>
    <recommendedName>
        <fullName evidence="3">DUF38 domain-containing protein</fullName>
    </recommendedName>
</protein>
<evidence type="ECO:0000313" key="1">
    <source>
        <dbReference type="EMBL" id="GMT08823.1"/>
    </source>
</evidence>